<dbReference type="PANTHER" id="PTHR21646">
    <property type="entry name" value="UBIQUITIN CARBOXYL-TERMINAL HYDROLASE"/>
    <property type="match status" value="1"/>
</dbReference>
<reference evidence="4 5" key="1">
    <citation type="journal article" date="2010" name="Science">
        <title>Plasticity of animal genome architecture unmasked by rapid evolution of a pelagic tunicate.</title>
        <authorList>
            <person name="Denoeud F."/>
            <person name="Henriet S."/>
            <person name="Mungpakdee S."/>
            <person name="Aury J.M."/>
            <person name="Da Silva C."/>
            <person name="Brinkmann H."/>
            <person name="Mikhaleva J."/>
            <person name="Olsen L.C."/>
            <person name="Jubin C."/>
            <person name="Canestro C."/>
            <person name="Bouquet J.M."/>
            <person name="Danks G."/>
            <person name="Poulain J."/>
            <person name="Campsteijn C."/>
            <person name="Adamski M."/>
            <person name="Cross I."/>
            <person name="Yadetie F."/>
            <person name="Muffato M."/>
            <person name="Louis A."/>
            <person name="Butcher S."/>
            <person name="Tsagkogeorga G."/>
            <person name="Konrad A."/>
            <person name="Singh S."/>
            <person name="Jensen M.F."/>
            <person name="Cong E.H."/>
            <person name="Eikeseth-Otteraa H."/>
            <person name="Noel B."/>
            <person name="Anthouard V."/>
            <person name="Porcel B.M."/>
            <person name="Kachouri-Lafond R."/>
            <person name="Nishino A."/>
            <person name="Ugolini M."/>
            <person name="Chourrout P."/>
            <person name="Nishida H."/>
            <person name="Aasland R."/>
            <person name="Huzurbazar S."/>
            <person name="Westhof E."/>
            <person name="Delsuc F."/>
            <person name="Lehrach H."/>
            <person name="Reinhardt R."/>
            <person name="Weissenbach J."/>
            <person name="Roy S.W."/>
            <person name="Artiguenave F."/>
            <person name="Postlethwait J.H."/>
            <person name="Manak J.R."/>
            <person name="Thompson E.M."/>
            <person name="Jaillon O."/>
            <person name="Du Pasquier L."/>
            <person name="Boudinot P."/>
            <person name="Liberles D.A."/>
            <person name="Volff J.N."/>
            <person name="Philippe H."/>
            <person name="Lenhard B."/>
            <person name="Roest Crollius H."/>
            <person name="Wincker P."/>
            <person name="Chourrout D."/>
        </authorList>
    </citation>
    <scope>NUCLEOTIDE SEQUENCE [LARGE SCALE GENOMIC DNA]</scope>
</reference>
<dbReference type="EMBL" id="FN653021">
    <property type="protein sequence ID" value="CBY23366.1"/>
    <property type="molecule type" value="Genomic_DNA"/>
</dbReference>
<comment type="catalytic activity">
    <reaction evidence="1">
        <text>Thiol-dependent hydrolysis of ester, thioester, amide, peptide and isopeptide bonds formed by the C-terminal Gly of ubiquitin (a 76-residue protein attached to proteins as an intracellular targeting signal).</text>
        <dbReference type="EC" id="3.4.19.12"/>
    </reaction>
</comment>
<dbReference type="InterPro" id="IPR050185">
    <property type="entry name" value="Ub_carboxyl-term_hydrolase"/>
</dbReference>
<evidence type="ECO:0000259" key="3">
    <source>
        <dbReference type="PROSITE" id="PS50235"/>
    </source>
</evidence>
<proteinExistence type="predicted"/>
<sequence>MAGLSDTNACTEDEDRIFITSNGSLLGPLCPKTQEKHILDWFKEEIDKESIYDQYISLPISGSSSIEECIEKFQKNETLTGEDQPFCESCQKKCDMTKSLRISKIPRTLLLHLKRFSSKSRDSSLIKFPVDSSLSLGSSEFKLSSVINHQGKSTSSGHYLASVRHNGNWFSISDEKVSCLEKVESADAYVLFYTSQ</sequence>
<dbReference type="Gene3D" id="3.90.70.10">
    <property type="entry name" value="Cysteine proteinases"/>
    <property type="match status" value="1"/>
</dbReference>
<dbReference type="Pfam" id="PF00443">
    <property type="entry name" value="UCH"/>
    <property type="match status" value="1"/>
</dbReference>
<dbReference type="SUPFAM" id="SSF54001">
    <property type="entry name" value="Cysteine proteinases"/>
    <property type="match status" value="1"/>
</dbReference>
<gene>
    <name evidence="4" type="ORF">GSOID_T00015799001</name>
</gene>
<dbReference type="InterPro" id="IPR001394">
    <property type="entry name" value="Peptidase_C19_UCH"/>
</dbReference>
<evidence type="ECO:0000313" key="4">
    <source>
        <dbReference type="EMBL" id="CBY23366.1"/>
    </source>
</evidence>
<dbReference type="InterPro" id="IPR028889">
    <property type="entry name" value="USP"/>
</dbReference>
<dbReference type="PROSITE" id="PS50235">
    <property type="entry name" value="USP_3"/>
    <property type="match status" value="1"/>
</dbReference>
<evidence type="ECO:0000256" key="1">
    <source>
        <dbReference type="ARBA" id="ARBA00000707"/>
    </source>
</evidence>
<organism evidence="4 5">
    <name type="scientific">Oikopleura dioica</name>
    <name type="common">Tunicate</name>
    <dbReference type="NCBI Taxonomy" id="34765"/>
    <lineage>
        <taxon>Eukaryota</taxon>
        <taxon>Metazoa</taxon>
        <taxon>Chordata</taxon>
        <taxon>Tunicata</taxon>
        <taxon>Appendicularia</taxon>
        <taxon>Copelata</taxon>
        <taxon>Oikopleuridae</taxon>
        <taxon>Oikopleura</taxon>
    </lineage>
</organism>
<dbReference type="InterPro" id="IPR018200">
    <property type="entry name" value="USP_CS"/>
</dbReference>
<protein>
    <recommendedName>
        <fullName evidence="2">ubiquitinyl hydrolase 1</fullName>
        <ecNumber evidence="2">3.4.19.12</ecNumber>
    </recommendedName>
</protein>
<name>E4X1P9_OIKDI</name>
<dbReference type="EC" id="3.4.19.12" evidence="2"/>
<keyword evidence="5" id="KW-1185">Reference proteome</keyword>
<evidence type="ECO:0000313" key="5">
    <source>
        <dbReference type="Proteomes" id="UP000001307"/>
    </source>
</evidence>
<dbReference type="OrthoDB" id="292964at2759"/>
<dbReference type="Proteomes" id="UP000001307">
    <property type="component" value="Unassembled WGS sequence"/>
</dbReference>
<accession>E4X1P9</accession>
<dbReference type="GO" id="GO:0004843">
    <property type="term" value="F:cysteine-type deubiquitinase activity"/>
    <property type="evidence" value="ECO:0007669"/>
    <property type="project" value="UniProtKB-EC"/>
</dbReference>
<feature type="domain" description="USP" evidence="3">
    <location>
        <begin position="1"/>
        <end position="196"/>
    </location>
</feature>
<evidence type="ECO:0000256" key="2">
    <source>
        <dbReference type="ARBA" id="ARBA00012759"/>
    </source>
</evidence>
<dbReference type="GO" id="GO:0016579">
    <property type="term" value="P:protein deubiquitination"/>
    <property type="evidence" value="ECO:0007669"/>
    <property type="project" value="InterPro"/>
</dbReference>
<dbReference type="AlphaFoldDB" id="E4X1P9"/>
<dbReference type="InParanoid" id="E4X1P9"/>
<dbReference type="InterPro" id="IPR038765">
    <property type="entry name" value="Papain-like_cys_pep_sf"/>
</dbReference>
<dbReference type="PROSITE" id="PS00973">
    <property type="entry name" value="USP_2"/>
    <property type="match status" value="1"/>
</dbReference>